<sequence>MQPTANRRIPDELWFSVSFSLVFIGSILAIGYIFCRIICSESMGNCQIIKCMSYWLLPYGLLIVIFVVFAVSVTRYGRPRKLVAYLEGGGWIEE</sequence>
<dbReference type="AlphaFoldDB" id="A0A6A5HUH3"/>
<dbReference type="RefSeq" id="XP_053592557.1">
    <property type="nucleotide sequence ID" value="XM_053723912.1"/>
</dbReference>
<organism evidence="2 3">
    <name type="scientific">Caenorhabditis remanei</name>
    <name type="common">Caenorhabditis vulgaris</name>
    <dbReference type="NCBI Taxonomy" id="31234"/>
    <lineage>
        <taxon>Eukaryota</taxon>
        <taxon>Metazoa</taxon>
        <taxon>Ecdysozoa</taxon>
        <taxon>Nematoda</taxon>
        <taxon>Chromadorea</taxon>
        <taxon>Rhabditida</taxon>
        <taxon>Rhabditina</taxon>
        <taxon>Rhabditomorpha</taxon>
        <taxon>Rhabditoidea</taxon>
        <taxon>Rhabditidae</taxon>
        <taxon>Peloderinae</taxon>
        <taxon>Caenorhabditis</taxon>
    </lineage>
</organism>
<keyword evidence="1" id="KW-0812">Transmembrane</keyword>
<keyword evidence="1" id="KW-1133">Transmembrane helix</keyword>
<name>A0A6A5HUH3_CAERE</name>
<feature type="transmembrane region" description="Helical" evidence="1">
    <location>
        <begin position="54"/>
        <end position="73"/>
    </location>
</feature>
<keyword evidence="1" id="KW-0472">Membrane</keyword>
<evidence type="ECO:0000313" key="2">
    <source>
        <dbReference type="EMBL" id="KAF1771419.1"/>
    </source>
</evidence>
<dbReference type="KEGG" id="crq:GCK72_003245"/>
<evidence type="ECO:0000256" key="1">
    <source>
        <dbReference type="SAM" id="Phobius"/>
    </source>
</evidence>
<evidence type="ECO:0000313" key="3">
    <source>
        <dbReference type="Proteomes" id="UP000483820"/>
    </source>
</evidence>
<protein>
    <submittedName>
        <fullName evidence="2">Uncharacterized protein</fullName>
    </submittedName>
</protein>
<dbReference type="CTD" id="78773562"/>
<dbReference type="Proteomes" id="UP000483820">
    <property type="component" value="Chromosome I"/>
</dbReference>
<accession>A0A6A5HUH3</accession>
<feature type="transmembrane region" description="Helical" evidence="1">
    <location>
        <begin position="12"/>
        <end position="34"/>
    </location>
</feature>
<reference evidence="2 3" key="1">
    <citation type="submission" date="2019-12" db="EMBL/GenBank/DDBJ databases">
        <title>Chromosome-level assembly of the Caenorhabditis remanei genome.</title>
        <authorList>
            <person name="Teterina A.A."/>
            <person name="Willis J.H."/>
            <person name="Phillips P.C."/>
        </authorList>
    </citation>
    <scope>NUCLEOTIDE SEQUENCE [LARGE SCALE GENOMIC DNA]</scope>
    <source>
        <strain evidence="2 3">PX506</strain>
        <tissue evidence="2">Whole organism</tissue>
    </source>
</reference>
<comment type="caution">
    <text evidence="2">The sequence shown here is derived from an EMBL/GenBank/DDBJ whole genome shotgun (WGS) entry which is preliminary data.</text>
</comment>
<dbReference type="GeneID" id="78773562"/>
<gene>
    <name evidence="2" type="ORF">GCK72_003245</name>
</gene>
<proteinExistence type="predicted"/>
<dbReference type="EMBL" id="WUAV01000001">
    <property type="protein sequence ID" value="KAF1771419.1"/>
    <property type="molecule type" value="Genomic_DNA"/>
</dbReference>